<organism evidence="2 3">
    <name type="scientific">Ranatra chinensis</name>
    <dbReference type="NCBI Taxonomy" id="642074"/>
    <lineage>
        <taxon>Eukaryota</taxon>
        <taxon>Metazoa</taxon>
        <taxon>Ecdysozoa</taxon>
        <taxon>Arthropoda</taxon>
        <taxon>Hexapoda</taxon>
        <taxon>Insecta</taxon>
        <taxon>Pterygota</taxon>
        <taxon>Neoptera</taxon>
        <taxon>Paraneoptera</taxon>
        <taxon>Hemiptera</taxon>
        <taxon>Heteroptera</taxon>
        <taxon>Panheteroptera</taxon>
        <taxon>Nepomorpha</taxon>
        <taxon>Nepidae</taxon>
        <taxon>Ranatrinae</taxon>
        <taxon>Ranatra</taxon>
    </lineage>
</organism>
<sequence length="615" mass="69943">MASKRRNMFYQNKKQETTEISRFSELQAANRRKIILLREFQACRDVKSNIKFLSLQVDMIGGGRTALSAKFEVTKTIERINKLMVTANKCPSYAENDKCEFFMRVPVVTNFCGRLREEKQLWSPIVKAVRPEIKCPMPKGVYDMQNLTFDPQLLGSVMKSVDKNYWLLNTKLFEDNSLIFCMNWGGEEECDVEIPQPLVLFAVGTFPQTKRGALPTKKLTTTLKNNTPETSLPSAALDAYRPIPSLAPDTAPVEVAEHHVEISKILMKSSRSLLLRYNGPLGTPHSPQIQSRCRIPSIFLNTYKRRARSKWQRTKYPSDRQHYERLVQELRAELSLFRPIPRTILDAPEYSASSWMLSGTSVYEVARMRSCSFQANAKSHPFAQIYALPPHPISHHAGLRDGDLGACSMSCAPISPPWVSSCETSFMPPFFYKEIIFDMQQTGNRERIIQIRQLIDCPNSKTSAKIIWKQIDMIGGGKTAINAKFEITVAIKSITKVIVSAKKCPSFAEIDKCEFFIRIPIVTNFCGRLHEENQLWSTFVRAIHPPVRRCPVPKGVYYMRNLTFDPRIFEAAMKGADKHYWLVNAKAFDAKALAFCITVGGQITTIRAINTTQIN</sequence>
<keyword evidence="1" id="KW-0732">Signal</keyword>
<accession>A0ABD0YIS9</accession>
<protein>
    <submittedName>
        <fullName evidence="2">Uncharacterized protein</fullName>
    </submittedName>
</protein>
<reference evidence="2 3" key="1">
    <citation type="submission" date="2024-07" db="EMBL/GenBank/DDBJ databases">
        <title>Chromosome-level genome assembly of the water stick insect Ranatra chinensis (Heteroptera: Nepidae).</title>
        <authorList>
            <person name="Liu X."/>
        </authorList>
    </citation>
    <scope>NUCLEOTIDE SEQUENCE [LARGE SCALE GENOMIC DNA]</scope>
    <source>
        <strain evidence="2">Cailab_2021Rc</strain>
        <tissue evidence="2">Muscle</tissue>
    </source>
</reference>
<keyword evidence="3" id="KW-1185">Reference proteome</keyword>
<dbReference type="InterPro" id="IPR036846">
    <property type="entry name" value="GM2-AP_sf"/>
</dbReference>
<name>A0ABD0YIS9_9HEMI</name>
<comment type="caution">
    <text evidence="2">The sequence shown here is derived from an EMBL/GenBank/DDBJ whole genome shotgun (WGS) entry which is preliminary data.</text>
</comment>
<evidence type="ECO:0000313" key="3">
    <source>
        <dbReference type="Proteomes" id="UP001558652"/>
    </source>
</evidence>
<gene>
    <name evidence="2" type="ORF">AAG570_012347</name>
</gene>
<dbReference type="Proteomes" id="UP001558652">
    <property type="component" value="Unassembled WGS sequence"/>
</dbReference>
<evidence type="ECO:0000256" key="1">
    <source>
        <dbReference type="ARBA" id="ARBA00022729"/>
    </source>
</evidence>
<dbReference type="SUPFAM" id="SSF63707">
    <property type="entry name" value="Ganglioside M2 (gm2) activator"/>
    <property type="match status" value="2"/>
</dbReference>
<proteinExistence type="predicted"/>
<dbReference type="AlphaFoldDB" id="A0ABD0YIS9"/>
<evidence type="ECO:0000313" key="2">
    <source>
        <dbReference type="EMBL" id="KAL1131110.1"/>
    </source>
</evidence>
<dbReference type="EMBL" id="JBFDAA010000007">
    <property type="protein sequence ID" value="KAL1131110.1"/>
    <property type="molecule type" value="Genomic_DNA"/>
</dbReference>